<organism evidence="2 3">
    <name type="scientific">Mesorhizobium metallidurans STM 2683</name>
    <dbReference type="NCBI Taxonomy" id="1297569"/>
    <lineage>
        <taxon>Bacteria</taxon>
        <taxon>Pseudomonadati</taxon>
        <taxon>Pseudomonadota</taxon>
        <taxon>Alphaproteobacteria</taxon>
        <taxon>Hyphomicrobiales</taxon>
        <taxon>Phyllobacteriaceae</taxon>
        <taxon>Mesorhizobium</taxon>
    </lineage>
</organism>
<proteinExistence type="predicted"/>
<feature type="region of interest" description="Disordered" evidence="1">
    <location>
        <begin position="51"/>
        <end position="111"/>
    </location>
</feature>
<sequence>MVRPWVSCSTIGRARPGTTNLLAHSIGATRRTIIRHGGKIPSDLAAWFGLPPEPWGSDLGSNRNNDPSRSTGTDLARGNSTKSSPLCSRSKRGEPPWQRTRPGPTQATARR</sequence>
<gene>
    <name evidence="2" type="ORF">MESS2_1560014</name>
</gene>
<evidence type="ECO:0000313" key="3">
    <source>
        <dbReference type="Proteomes" id="UP000012062"/>
    </source>
</evidence>
<dbReference type="AlphaFoldDB" id="M5EML7"/>
<accession>M5EML7</accession>
<evidence type="ECO:0000256" key="1">
    <source>
        <dbReference type="SAM" id="MobiDB-lite"/>
    </source>
</evidence>
<keyword evidence="3" id="KW-1185">Reference proteome</keyword>
<reference evidence="2 3" key="1">
    <citation type="submission" date="2013-02" db="EMBL/GenBank/DDBJ databases">
        <authorList>
            <person name="Genoscope - CEA"/>
        </authorList>
    </citation>
    <scope>NUCLEOTIDE SEQUENCE [LARGE SCALE GENOMIC DNA]</scope>
    <source>
        <strain evidence="2 3">STM 2683</strain>
    </source>
</reference>
<dbReference type="EMBL" id="CAUM01000064">
    <property type="protein sequence ID" value="CCV05390.1"/>
    <property type="molecule type" value="Genomic_DNA"/>
</dbReference>
<feature type="compositionally biased region" description="Polar residues" evidence="1">
    <location>
        <begin position="59"/>
        <end position="87"/>
    </location>
</feature>
<protein>
    <submittedName>
        <fullName evidence="2">Uncharacterized protein</fullName>
    </submittedName>
</protein>
<name>M5EML7_9HYPH</name>
<dbReference type="Proteomes" id="UP000012062">
    <property type="component" value="Unassembled WGS sequence"/>
</dbReference>
<comment type="caution">
    <text evidence="2">The sequence shown here is derived from an EMBL/GenBank/DDBJ whole genome shotgun (WGS) entry which is preliminary data.</text>
</comment>
<dbReference type="STRING" id="1297569.MESS2_1560014"/>
<evidence type="ECO:0000313" key="2">
    <source>
        <dbReference type="EMBL" id="CCV05390.1"/>
    </source>
</evidence>